<dbReference type="GO" id="GO:0008483">
    <property type="term" value="F:transaminase activity"/>
    <property type="evidence" value="ECO:0007669"/>
    <property type="project" value="UniProtKB-KW"/>
</dbReference>
<keyword evidence="5" id="KW-0804">Transcription</keyword>
<keyword evidence="3" id="KW-0805">Transcription regulation</keyword>
<evidence type="ECO:0000256" key="3">
    <source>
        <dbReference type="ARBA" id="ARBA00023015"/>
    </source>
</evidence>
<evidence type="ECO:0000256" key="1">
    <source>
        <dbReference type="ARBA" id="ARBA00005384"/>
    </source>
</evidence>
<evidence type="ECO:0000313" key="9">
    <source>
        <dbReference type="Proteomes" id="UP001058860"/>
    </source>
</evidence>
<feature type="compositionally biased region" description="Basic and acidic residues" evidence="6">
    <location>
        <begin position="495"/>
        <end position="504"/>
    </location>
</feature>
<dbReference type="RefSeq" id="WP_353862915.1">
    <property type="nucleotide sequence ID" value="NZ_CP088295.1"/>
</dbReference>
<dbReference type="InterPro" id="IPR004839">
    <property type="entry name" value="Aminotransferase_I/II_large"/>
</dbReference>
<gene>
    <name evidence="8" type="ORF">LRS13_16980</name>
</gene>
<accession>A0ABY5PCI6</accession>
<dbReference type="InterPro" id="IPR000524">
    <property type="entry name" value="Tscrpt_reg_HTH_GntR"/>
</dbReference>
<keyword evidence="8" id="KW-0808">Transferase</keyword>
<dbReference type="PANTHER" id="PTHR46577">
    <property type="entry name" value="HTH-TYPE TRANSCRIPTIONAL REGULATORY PROTEIN GABR"/>
    <property type="match status" value="1"/>
</dbReference>
<dbReference type="Pfam" id="PF00392">
    <property type="entry name" value="GntR"/>
    <property type="match status" value="1"/>
</dbReference>
<evidence type="ECO:0000256" key="2">
    <source>
        <dbReference type="ARBA" id="ARBA00022898"/>
    </source>
</evidence>
<keyword evidence="9" id="KW-1185">Reference proteome</keyword>
<evidence type="ECO:0000313" key="8">
    <source>
        <dbReference type="EMBL" id="UUY02386.1"/>
    </source>
</evidence>
<feature type="compositionally biased region" description="Basic residues" evidence="6">
    <location>
        <begin position="408"/>
        <end position="433"/>
    </location>
</feature>
<name>A0ABY5PCI6_9ACTN</name>
<feature type="region of interest" description="Disordered" evidence="6">
    <location>
        <begin position="97"/>
        <end position="121"/>
    </location>
</feature>
<proteinExistence type="inferred from homology"/>
<dbReference type="Gene3D" id="3.40.640.10">
    <property type="entry name" value="Type I PLP-dependent aspartate aminotransferase-like (Major domain)"/>
    <property type="match status" value="1"/>
</dbReference>
<dbReference type="SUPFAM" id="SSF53383">
    <property type="entry name" value="PLP-dependent transferases"/>
    <property type="match status" value="1"/>
</dbReference>
<dbReference type="InterPro" id="IPR015421">
    <property type="entry name" value="PyrdxlP-dep_Trfase_major"/>
</dbReference>
<evidence type="ECO:0000259" key="7">
    <source>
        <dbReference type="PROSITE" id="PS50949"/>
    </source>
</evidence>
<feature type="compositionally biased region" description="Basic and acidic residues" evidence="6">
    <location>
        <begin position="434"/>
        <end position="443"/>
    </location>
</feature>
<dbReference type="InterPro" id="IPR036388">
    <property type="entry name" value="WH-like_DNA-bd_sf"/>
</dbReference>
<dbReference type="EMBL" id="CP088295">
    <property type="protein sequence ID" value="UUY02386.1"/>
    <property type="molecule type" value="Genomic_DNA"/>
</dbReference>
<dbReference type="InterPro" id="IPR051446">
    <property type="entry name" value="HTH_trans_reg/aminotransferase"/>
</dbReference>
<dbReference type="SMART" id="SM00345">
    <property type="entry name" value="HTH_GNTR"/>
    <property type="match status" value="1"/>
</dbReference>
<dbReference type="SUPFAM" id="SSF46785">
    <property type="entry name" value="Winged helix' DNA-binding domain"/>
    <property type="match status" value="1"/>
</dbReference>
<dbReference type="PANTHER" id="PTHR46577:SF2">
    <property type="entry name" value="TRANSCRIPTIONAL REGULATORY PROTEIN"/>
    <property type="match status" value="1"/>
</dbReference>
<dbReference type="CDD" id="cd00609">
    <property type="entry name" value="AAT_like"/>
    <property type="match status" value="1"/>
</dbReference>
<feature type="compositionally biased region" description="Basic residues" evidence="6">
    <location>
        <begin position="352"/>
        <end position="389"/>
    </location>
</feature>
<sequence length="510" mass="55602">MTDIQRGGSRSVTQQIIDVITAAIASGELKPGDRLPATREIAELVGVNHLTAVRAYRRMREHGQVTARVGAGTFVRDPRAVNAADDELEWQRYVLPPATPSHHSRASSTGHDQAVDEGTVPLSVGYPPTRMLPDALWARHTADALADLGPVALQYGPIEGVPALREQLAAQHDEVLDDVLVVNGAMQGLSLAARVLIRPGEAVAVESPTFMGTIEVLRQAGARIVPIPVDEHGLDVDELARVAVREDLRAVFIQARLQNPTGADLAPERAERLLELARRHAFFVVDDEVWAELRFSGEDPGPLRRLAPAHVIAIGSFSKTLGGGLRLGWMRASGGMIDRLALAKHNDDLHSPHARPARRRATPVGGRLRRPPHAHPRRVRARPRPHARSARPAPASGRAMDRADRRLMRARHAGRRSRRPRAPGRSRPRRRVDRPRQRADRRAAQRHNAATRLRLRGAGGDRTRGPAPRAGDQGGERGTPRPAGVPPSADLSDGAGRRGWEPRARAAPSR</sequence>
<dbReference type="Gene3D" id="1.10.10.10">
    <property type="entry name" value="Winged helix-like DNA-binding domain superfamily/Winged helix DNA-binding domain"/>
    <property type="match status" value="1"/>
</dbReference>
<keyword evidence="2" id="KW-0663">Pyridoxal phosphate</keyword>
<dbReference type="PROSITE" id="PS50949">
    <property type="entry name" value="HTH_GNTR"/>
    <property type="match status" value="1"/>
</dbReference>
<evidence type="ECO:0000256" key="5">
    <source>
        <dbReference type="ARBA" id="ARBA00023163"/>
    </source>
</evidence>
<feature type="domain" description="HTH gntR-type" evidence="7">
    <location>
        <begin position="10"/>
        <end position="78"/>
    </location>
</feature>
<dbReference type="Pfam" id="PF00155">
    <property type="entry name" value="Aminotran_1_2"/>
    <property type="match status" value="1"/>
</dbReference>
<protein>
    <submittedName>
        <fullName evidence="8">Aminotransferase class I/II-fold pyridoxal phosphate-dependent enzyme</fullName>
    </submittedName>
</protein>
<dbReference type="InterPro" id="IPR015424">
    <property type="entry name" value="PyrdxlP-dep_Trfase"/>
</dbReference>
<comment type="similarity">
    <text evidence="1">In the C-terminal section; belongs to the class-I pyridoxal-phosphate-dependent aminotransferase family.</text>
</comment>
<dbReference type="CDD" id="cd07377">
    <property type="entry name" value="WHTH_GntR"/>
    <property type="match status" value="1"/>
</dbReference>
<keyword evidence="4" id="KW-0238">DNA-binding</keyword>
<feature type="region of interest" description="Disordered" evidence="6">
    <location>
        <begin position="348"/>
        <end position="510"/>
    </location>
</feature>
<keyword evidence="8" id="KW-0032">Aminotransferase</keyword>
<dbReference type="Proteomes" id="UP001058860">
    <property type="component" value="Chromosome"/>
</dbReference>
<dbReference type="InterPro" id="IPR036390">
    <property type="entry name" value="WH_DNA-bd_sf"/>
</dbReference>
<organism evidence="8 9">
    <name type="scientific">Svornostia abyssi</name>
    <dbReference type="NCBI Taxonomy" id="2898438"/>
    <lineage>
        <taxon>Bacteria</taxon>
        <taxon>Bacillati</taxon>
        <taxon>Actinomycetota</taxon>
        <taxon>Thermoleophilia</taxon>
        <taxon>Solirubrobacterales</taxon>
        <taxon>Baekduiaceae</taxon>
        <taxon>Svornostia</taxon>
    </lineage>
</organism>
<reference evidence="9" key="1">
    <citation type="submission" date="2021-11" db="EMBL/GenBank/DDBJ databases">
        <title>Cultivation dependent microbiological survey of springs from the worlds oldest radium mine currently devoted to the extraction of radon-saturated water.</title>
        <authorList>
            <person name="Kapinusova G."/>
            <person name="Smrhova T."/>
            <person name="Strejcek M."/>
            <person name="Suman J."/>
            <person name="Jani K."/>
            <person name="Pajer P."/>
            <person name="Uhlik O."/>
        </authorList>
    </citation>
    <scope>NUCLEOTIDE SEQUENCE [LARGE SCALE GENOMIC DNA]</scope>
    <source>
        <strain evidence="9">J379</strain>
    </source>
</reference>
<evidence type="ECO:0000256" key="6">
    <source>
        <dbReference type="SAM" id="MobiDB-lite"/>
    </source>
</evidence>
<evidence type="ECO:0000256" key="4">
    <source>
        <dbReference type="ARBA" id="ARBA00023125"/>
    </source>
</evidence>